<evidence type="ECO:0000259" key="6">
    <source>
        <dbReference type="PROSITE" id="PS50173"/>
    </source>
</evidence>
<protein>
    <submittedName>
        <fullName evidence="7">DNA polymerase V subunit UmuC</fullName>
    </submittedName>
</protein>
<evidence type="ECO:0000313" key="7">
    <source>
        <dbReference type="EMBL" id="OQK17567.1"/>
    </source>
</evidence>
<dbReference type="GO" id="GO:0006281">
    <property type="term" value="P:DNA repair"/>
    <property type="evidence" value="ECO:0007669"/>
    <property type="project" value="UniProtKB-KW"/>
</dbReference>
<dbReference type="AlphaFoldDB" id="A0A1V8M7N7"/>
<evidence type="ECO:0000256" key="5">
    <source>
        <dbReference type="ARBA" id="ARBA00023236"/>
    </source>
</evidence>
<dbReference type="InterPro" id="IPR001126">
    <property type="entry name" value="UmuC"/>
</dbReference>
<dbReference type="Pfam" id="PF13438">
    <property type="entry name" value="DUF4113"/>
    <property type="match status" value="1"/>
</dbReference>
<sequence length="431" mass="48570">MNSLSAPGLIALVDCNNFYVSCERVFRPDLCNKPVAVLSNNDGCIVARSQEVKDLGIKMAVPVYQVQHLIKRHKIQLFSSNYALYADMSERVMQCLEPYSPQIEVYSIDESFLDLTAICEHSSTAYAQQIKKSIYRATGIPVCVGMGPTKTLAKLANYAAKKWQKTGGVLDLSDPVRKEKLMRLVPVNEIWGVGRQTTQRLQLMGINTAYDLAIQPVESIQAQFNVVIARTVMELKGIACLSLEDIAPDKQQIVCSRSFSRRLTQYHELAEALASFSSRAAEKLRKQHSVTGSISIFIRTNAHNENEPQYQRSIRMVLNQASSDSRKIISIAKKLLQEIFKTGYRYQKCGITLGHIRPAAISHQADLFELSGHQQNKASQLMLTMDNINQRFPKGIAISATHMTNSWQSPVEYRSRHYTTNWDELPLVKCH</sequence>
<dbReference type="InterPro" id="IPR036775">
    <property type="entry name" value="DNA_pol_Y-fam_lit_finger_sf"/>
</dbReference>
<name>A0A1V8M7N7_9GAMM</name>
<evidence type="ECO:0000256" key="3">
    <source>
        <dbReference type="ARBA" id="ARBA00023199"/>
    </source>
</evidence>
<keyword evidence="3" id="KW-0741">SOS mutagenesis</keyword>
<dbReference type="OrthoDB" id="9808813at2"/>
<dbReference type="GO" id="GO:0003887">
    <property type="term" value="F:DNA-directed DNA polymerase activity"/>
    <property type="evidence" value="ECO:0007669"/>
    <property type="project" value="TreeGrafter"/>
</dbReference>
<dbReference type="InterPro" id="IPR017961">
    <property type="entry name" value="DNA_pol_Y-fam_little_finger"/>
</dbReference>
<dbReference type="PROSITE" id="PS50173">
    <property type="entry name" value="UMUC"/>
    <property type="match status" value="1"/>
</dbReference>
<dbReference type="Gene3D" id="1.10.150.20">
    <property type="entry name" value="5' to 3' exonuclease, C-terminal subdomain"/>
    <property type="match status" value="1"/>
</dbReference>
<dbReference type="NCBIfam" id="NF002955">
    <property type="entry name" value="PRK03609.1"/>
    <property type="match status" value="1"/>
</dbReference>
<dbReference type="Pfam" id="PF11799">
    <property type="entry name" value="IMS_C"/>
    <property type="match status" value="1"/>
</dbReference>
<organism evidence="7 8">
    <name type="scientific">Methyloprofundus sedimenti</name>
    <dbReference type="NCBI Taxonomy" id="1420851"/>
    <lineage>
        <taxon>Bacteria</taxon>
        <taxon>Pseudomonadati</taxon>
        <taxon>Pseudomonadota</taxon>
        <taxon>Gammaproteobacteria</taxon>
        <taxon>Methylococcales</taxon>
        <taxon>Methylococcaceae</taxon>
        <taxon>Methyloprofundus</taxon>
    </lineage>
</organism>
<dbReference type="STRING" id="1420851.AU255_06765"/>
<keyword evidence="2" id="KW-0227">DNA damage</keyword>
<dbReference type="Proteomes" id="UP000191980">
    <property type="component" value="Unassembled WGS sequence"/>
</dbReference>
<dbReference type="Gene3D" id="3.40.1170.60">
    <property type="match status" value="1"/>
</dbReference>
<evidence type="ECO:0000256" key="1">
    <source>
        <dbReference type="ARBA" id="ARBA00010945"/>
    </source>
</evidence>
<keyword evidence="5" id="KW-0742">SOS response</keyword>
<gene>
    <name evidence="7" type="ORF">AU255_06765</name>
</gene>
<evidence type="ECO:0000256" key="4">
    <source>
        <dbReference type="ARBA" id="ARBA00023204"/>
    </source>
</evidence>
<dbReference type="GO" id="GO:0005829">
    <property type="term" value="C:cytosol"/>
    <property type="evidence" value="ECO:0007669"/>
    <property type="project" value="TreeGrafter"/>
</dbReference>
<dbReference type="GO" id="GO:0003684">
    <property type="term" value="F:damaged DNA binding"/>
    <property type="evidence" value="ECO:0007669"/>
    <property type="project" value="InterPro"/>
</dbReference>
<dbReference type="CDD" id="cd01700">
    <property type="entry name" value="PolY_Pol_V_umuC"/>
    <property type="match status" value="1"/>
</dbReference>
<dbReference type="PANTHER" id="PTHR11076:SF34">
    <property type="entry name" value="PROTEIN UMUC"/>
    <property type="match status" value="1"/>
</dbReference>
<comment type="similarity">
    <text evidence="1">Belongs to the DNA polymerase type-Y family.</text>
</comment>
<keyword evidence="4" id="KW-0234">DNA repair</keyword>
<proteinExistence type="inferred from homology"/>
<dbReference type="Gene3D" id="3.30.70.270">
    <property type="match status" value="1"/>
</dbReference>
<dbReference type="InterPro" id="IPR043128">
    <property type="entry name" value="Rev_trsase/Diguanyl_cyclase"/>
</dbReference>
<dbReference type="GO" id="GO:0009432">
    <property type="term" value="P:SOS response"/>
    <property type="evidence" value="ECO:0007669"/>
    <property type="project" value="UniProtKB-KW"/>
</dbReference>
<evidence type="ECO:0000256" key="2">
    <source>
        <dbReference type="ARBA" id="ARBA00022763"/>
    </source>
</evidence>
<dbReference type="EMBL" id="LPUF01000001">
    <property type="protein sequence ID" value="OQK17567.1"/>
    <property type="molecule type" value="Genomic_DNA"/>
</dbReference>
<dbReference type="InterPro" id="IPR050116">
    <property type="entry name" value="DNA_polymerase-Y"/>
</dbReference>
<dbReference type="Gene3D" id="3.30.1490.100">
    <property type="entry name" value="DNA polymerase, Y-family, little finger domain"/>
    <property type="match status" value="1"/>
</dbReference>
<dbReference type="InterPro" id="IPR025188">
    <property type="entry name" value="DUF4113"/>
</dbReference>
<dbReference type="GO" id="GO:0042276">
    <property type="term" value="P:error-prone translesion synthesis"/>
    <property type="evidence" value="ECO:0007669"/>
    <property type="project" value="TreeGrafter"/>
</dbReference>
<evidence type="ECO:0000313" key="8">
    <source>
        <dbReference type="Proteomes" id="UP000191980"/>
    </source>
</evidence>
<accession>A0A1V8M7N7</accession>
<keyword evidence="8" id="KW-1185">Reference proteome</keyword>
<dbReference type="InterPro" id="IPR043502">
    <property type="entry name" value="DNA/RNA_pol_sf"/>
</dbReference>
<dbReference type="Pfam" id="PF00817">
    <property type="entry name" value="IMS"/>
    <property type="match status" value="1"/>
</dbReference>
<reference evidence="7 8" key="1">
    <citation type="submission" date="2015-12" db="EMBL/GenBank/DDBJ databases">
        <authorList>
            <person name="Shamseldin A."/>
            <person name="Moawad H."/>
            <person name="Abd El-Rahim W.M."/>
            <person name="Sadowsky M.J."/>
        </authorList>
    </citation>
    <scope>NUCLEOTIDE SEQUENCE [LARGE SCALE GENOMIC DNA]</scope>
    <source>
        <strain evidence="7 8">WF1</strain>
    </source>
</reference>
<dbReference type="PANTHER" id="PTHR11076">
    <property type="entry name" value="DNA REPAIR POLYMERASE UMUC / TRANSFERASE FAMILY MEMBER"/>
    <property type="match status" value="1"/>
</dbReference>
<dbReference type="SUPFAM" id="SSF100879">
    <property type="entry name" value="Lesion bypass DNA polymerase (Y-family), little finger domain"/>
    <property type="match status" value="1"/>
</dbReference>
<dbReference type="SUPFAM" id="SSF56672">
    <property type="entry name" value="DNA/RNA polymerases"/>
    <property type="match status" value="1"/>
</dbReference>
<dbReference type="RefSeq" id="WP_080522178.1">
    <property type="nucleotide sequence ID" value="NZ_LPUF01000001.1"/>
</dbReference>
<feature type="domain" description="UmuC" evidence="6">
    <location>
        <begin position="10"/>
        <end position="194"/>
    </location>
</feature>
<comment type="caution">
    <text evidence="7">The sequence shown here is derived from an EMBL/GenBank/DDBJ whole genome shotgun (WGS) entry which is preliminary data.</text>
</comment>